<evidence type="ECO:0000256" key="1">
    <source>
        <dbReference type="ARBA" id="ARBA00004123"/>
    </source>
</evidence>
<feature type="compositionally biased region" description="Basic and acidic residues" evidence="10">
    <location>
        <begin position="81"/>
        <end position="90"/>
    </location>
</feature>
<proteinExistence type="inferred from homology"/>
<dbReference type="GO" id="GO:0016251">
    <property type="term" value="F:RNA polymerase II general transcription initiation factor activity"/>
    <property type="evidence" value="ECO:0007669"/>
    <property type="project" value="TreeGrafter"/>
</dbReference>
<dbReference type="PANTHER" id="PTHR15138:SF14">
    <property type="entry name" value="TRANSCRIPTION INITIATION FACTOR TFIID SUBUNIT 4"/>
    <property type="match status" value="1"/>
</dbReference>
<feature type="region of interest" description="Disordered" evidence="10">
    <location>
        <begin position="293"/>
        <end position="320"/>
    </location>
</feature>
<keyword evidence="6" id="KW-0539">Nucleus</keyword>
<dbReference type="EMBL" id="JARKIF010000001">
    <property type="protein sequence ID" value="KAJ7650690.1"/>
    <property type="molecule type" value="Genomic_DNA"/>
</dbReference>
<dbReference type="GO" id="GO:0003677">
    <property type="term" value="F:DNA binding"/>
    <property type="evidence" value="ECO:0007669"/>
    <property type="project" value="TreeGrafter"/>
</dbReference>
<reference evidence="12" key="1">
    <citation type="submission" date="2023-03" db="EMBL/GenBank/DDBJ databases">
        <title>Massive genome expansion in bonnet fungi (Mycena s.s.) driven by repeated elements and novel gene families across ecological guilds.</title>
        <authorList>
            <consortium name="Lawrence Berkeley National Laboratory"/>
            <person name="Harder C.B."/>
            <person name="Miyauchi S."/>
            <person name="Viragh M."/>
            <person name="Kuo A."/>
            <person name="Thoen E."/>
            <person name="Andreopoulos B."/>
            <person name="Lu D."/>
            <person name="Skrede I."/>
            <person name="Drula E."/>
            <person name="Henrissat B."/>
            <person name="Morin E."/>
            <person name="Kohler A."/>
            <person name="Barry K."/>
            <person name="LaButti K."/>
            <person name="Morin E."/>
            <person name="Salamov A."/>
            <person name="Lipzen A."/>
            <person name="Mereny Z."/>
            <person name="Hegedus B."/>
            <person name="Baldrian P."/>
            <person name="Stursova M."/>
            <person name="Weitz H."/>
            <person name="Taylor A."/>
            <person name="Grigoriev I.V."/>
            <person name="Nagy L.G."/>
            <person name="Martin F."/>
            <person name="Kauserud H."/>
        </authorList>
    </citation>
    <scope>NUCLEOTIDE SEQUENCE</scope>
    <source>
        <strain evidence="12">9284</strain>
    </source>
</reference>
<feature type="region of interest" description="Disordered" evidence="10">
    <location>
        <begin position="1"/>
        <end position="59"/>
    </location>
</feature>
<comment type="caution">
    <text evidence="12">The sequence shown here is derived from an EMBL/GenBank/DDBJ whole genome shotgun (WGS) entry which is preliminary data.</text>
</comment>
<comment type="similarity">
    <text evidence="2">Belongs to the TAF4 family.</text>
</comment>
<dbReference type="CDD" id="cd08045">
    <property type="entry name" value="HFD_TAF4"/>
    <property type="match status" value="1"/>
</dbReference>
<keyword evidence="9" id="KW-0175">Coiled coil</keyword>
<dbReference type="InterPro" id="IPR045144">
    <property type="entry name" value="TAF4"/>
</dbReference>
<keyword evidence="5" id="KW-0804">Transcription</keyword>
<dbReference type="GO" id="GO:0005669">
    <property type="term" value="C:transcription factor TFIID complex"/>
    <property type="evidence" value="ECO:0007669"/>
    <property type="project" value="InterPro"/>
</dbReference>
<evidence type="ECO:0000256" key="4">
    <source>
        <dbReference type="ARBA" id="ARBA00023015"/>
    </source>
</evidence>
<evidence type="ECO:0000259" key="11">
    <source>
        <dbReference type="Pfam" id="PF05236"/>
    </source>
</evidence>
<evidence type="ECO:0000313" key="12">
    <source>
        <dbReference type="EMBL" id="KAJ7650690.1"/>
    </source>
</evidence>
<evidence type="ECO:0000256" key="7">
    <source>
        <dbReference type="ARBA" id="ARBA00025346"/>
    </source>
</evidence>
<sequence length="350" mass="38303">SYQQYQAYYQQPPPQPVYQPAPTYQSYQYAPQPSTSTSMARAAITNSHSQSTSNNAGALDTSDVATLNDALGSAGVDLRAEEEGLQRSHEQPQSFRPSEDRSRKQPPRPNFDVHFLGRTMRTIATHHKVNSGSTPAGGVPEDCVNYLALALRARLQDLVTAMIDAARHRTSVQFDRPASVYDDGSTAWSILVRADVGKQLAVLEQVEREEELRLRQARESRERAIDEAISAALAGEDLPVIIPNGDVDMGTPRKRRKRGDEEVGYKMANATASRAAGLTGKYAWLATGLGGATPSRERARPYKTVKQQPTPPPLPLNADKRTPITIRDAMFAIEKERGHGGGRGAARGWS</sequence>
<evidence type="ECO:0000256" key="2">
    <source>
        <dbReference type="ARBA" id="ARBA00006178"/>
    </source>
</evidence>
<dbReference type="AlphaFoldDB" id="A0AAD7CJU4"/>
<dbReference type="InterPro" id="IPR007900">
    <property type="entry name" value="TAF4_C"/>
</dbReference>
<evidence type="ECO:0000256" key="6">
    <source>
        <dbReference type="ARBA" id="ARBA00023242"/>
    </source>
</evidence>
<feature type="non-terminal residue" evidence="12">
    <location>
        <position position="1"/>
    </location>
</feature>
<comment type="subcellular location">
    <subcellularLocation>
        <location evidence="1">Nucleus</location>
    </subcellularLocation>
</comment>
<organism evidence="12 13">
    <name type="scientific">Roridomyces roridus</name>
    <dbReference type="NCBI Taxonomy" id="1738132"/>
    <lineage>
        <taxon>Eukaryota</taxon>
        <taxon>Fungi</taxon>
        <taxon>Dikarya</taxon>
        <taxon>Basidiomycota</taxon>
        <taxon>Agaricomycotina</taxon>
        <taxon>Agaricomycetes</taxon>
        <taxon>Agaricomycetidae</taxon>
        <taxon>Agaricales</taxon>
        <taxon>Marasmiineae</taxon>
        <taxon>Mycenaceae</taxon>
        <taxon>Roridomyces</taxon>
    </lineage>
</organism>
<gene>
    <name evidence="12" type="ORF">FB45DRAFT_730398</name>
</gene>
<protein>
    <recommendedName>
        <fullName evidence="3">Transcription initiation factor TFIID subunit 4</fullName>
    </recommendedName>
    <alternativeName>
        <fullName evidence="8">TBP-associated factor 4</fullName>
    </alternativeName>
</protein>
<keyword evidence="13" id="KW-1185">Reference proteome</keyword>
<dbReference type="GO" id="GO:0006367">
    <property type="term" value="P:transcription initiation at RNA polymerase II promoter"/>
    <property type="evidence" value="ECO:0007669"/>
    <property type="project" value="TreeGrafter"/>
</dbReference>
<keyword evidence="4" id="KW-0805">Transcription regulation</keyword>
<dbReference type="PANTHER" id="PTHR15138">
    <property type="entry name" value="TRANSCRIPTION INITIATION FACTOR TFIID SUBUNIT 4"/>
    <property type="match status" value="1"/>
</dbReference>
<evidence type="ECO:0000256" key="3">
    <source>
        <dbReference type="ARBA" id="ARBA00017306"/>
    </source>
</evidence>
<dbReference type="Pfam" id="PF05236">
    <property type="entry name" value="TAF4"/>
    <property type="match status" value="1"/>
</dbReference>
<evidence type="ECO:0000256" key="9">
    <source>
        <dbReference type="SAM" id="Coils"/>
    </source>
</evidence>
<evidence type="ECO:0000313" key="13">
    <source>
        <dbReference type="Proteomes" id="UP001221142"/>
    </source>
</evidence>
<feature type="domain" description="Transcription initiation factor TFIID component TAF4 C-terminal" evidence="11">
    <location>
        <begin position="67"/>
        <end position="338"/>
    </location>
</feature>
<accession>A0AAD7CJU4</accession>
<name>A0AAD7CJU4_9AGAR</name>
<evidence type="ECO:0000256" key="8">
    <source>
        <dbReference type="ARBA" id="ARBA00031747"/>
    </source>
</evidence>
<feature type="compositionally biased region" description="Low complexity" evidence="10">
    <location>
        <begin position="1"/>
        <end position="10"/>
    </location>
</feature>
<comment type="function">
    <text evidence="7">Functions as a component of the DNA-binding general transcription factor complex TFIID. Binding of TFIID to a promoter (with or without TATA element) is the initial step in pre-initiation complex (PIC) formation. TFIID plays a key role in the regulation of gene expression by RNA polymerase II through different activities such as transcription activator interaction, core promoter recognition and selectivity, TFIIA and TFIIB interaction, chromatin modification (histone acetylation by TAF1), facilitation of DNA opening and initiation of transcription.</text>
</comment>
<evidence type="ECO:0000256" key="5">
    <source>
        <dbReference type="ARBA" id="ARBA00023163"/>
    </source>
</evidence>
<feature type="coiled-coil region" evidence="9">
    <location>
        <begin position="200"/>
        <end position="227"/>
    </location>
</feature>
<evidence type="ECO:0000256" key="10">
    <source>
        <dbReference type="SAM" id="MobiDB-lite"/>
    </source>
</evidence>
<feature type="region of interest" description="Disordered" evidence="10">
    <location>
        <begin position="81"/>
        <end position="113"/>
    </location>
</feature>
<dbReference type="Proteomes" id="UP001221142">
    <property type="component" value="Unassembled WGS sequence"/>
</dbReference>
<feature type="compositionally biased region" description="Polar residues" evidence="10">
    <location>
        <begin position="26"/>
        <end position="56"/>
    </location>
</feature>